<dbReference type="AlphaFoldDB" id="A0A9D3V1E5"/>
<feature type="domain" description="Bulb-type lectin" evidence="4">
    <location>
        <begin position="1"/>
        <end position="88"/>
    </location>
</feature>
<dbReference type="SUPFAM" id="SSF51110">
    <property type="entry name" value="alpha-D-mannose-specific plant lectins"/>
    <property type="match status" value="1"/>
</dbReference>
<accession>A0A9D3V1E5</accession>
<protein>
    <recommendedName>
        <fullName evidence="4">Bulb-type lectin domain-containing protein</fullName>
    </recommendedName>
</protein>
<keyword evidence="6" id="KW-1185">Reference proteome</keyword>
<dbReference type="InterPro" id="IPR051343">
    <property type="entry name" value="G-type_lectin_kinases/EP1-like"/>
</dbReference>
<keyword evidence="2" id="KW-1015">Disulfide bond</keyword>
<evidence type="ECO:0000256" key="3">
    <source>
        <dbReference type="ARBA" id="ARBA00023180"/>
    </source>
</evidence>
<dbReference type="Pfam" id="PF01453">
    <property type="entry name" value="B_lectin"/>
    <property type="match status" value="1"/>
</dbReference>
<evidence type="ECO:0000259" key="4">
    <source>
        <dbReference type="PROSITE" id="PS50927"/>
    </source>
</evidence>
<dbReference type="Proteomes" id="UP000828251">
    <property type="component" value="Unassembled WGS sequence"/>
</dbReference>
<proteinExistence type="predicted"/>
<dbReference type="OrthoDB" id="970607at2759"/>
<dbReference type="InterPro" id="IPR036426">
    <property type="entry name" value="Bulb-type_lectin_dom_sf"/>
</dbReference>
<evidence type="ECO:0000256" key="2">
    <source>
        <dbReference type="ARBA" id="ARBA00023157"/>
    </source>
</evidence>
<organism evidence="5 6">
    <name type="scientific">Gossypium stocksii</name>
    <dbReference type="NCBI Taxonomy" id="47602"/>
    <lineage>
        <taxon>Eukaryota</taxon>
        <taxon>Viridiplantae</taxon>
        <taxon>Streptophyta</taxon>
        <taxon>Embryophyta</taxon>
        <taxon>Tracheophyta</taxon>
        <taxon>Spermatophyta</taxon>
        <taxon>Magnoliopsida</taxon>
        <taxon>eudicotyledons</taxon>
        <taxon>Gunneridae</taxon>
        <taxon>Pentapetalae</taxon>
        <taxon>rosids</taxon>
        <taxon>malvids</taxon>
        <taxon>Malvales</taxon>
        <taxon>Malvaceae</taxon>
        <taxon>Malvoideae</taxon>
        <taxon>Gossypium</taxon>
    </lineage>
</organism>
<keyword evidence="3" id="KW-0325">Glycoprotein</keyword>
<evidence type="ECO:0000313" key="6">
    <source>
        <dbReference type="Proteomes" id="UP000828251"/>
    </source>
</evidence>
<evidence type="ECO:0000256" key="1">
    <source>
        <dbReference type="ARBA" id="ARBA00022729"/>
    </source>
</evidence>
<dbReference type="InterPro" id="IPR001480">
    <property type="entry name" value="Bulb-type_lectin_dom"/>
</dbReference>
<dbReference type="Gene3D" id="2.90.10.10">
    <property type="entry name" value="Bulb-type lectin domain"/>
    <property type="match status" value="1"/>
</dbReference>
<name>A0A9D3V1E5_9ROSI</name>
<sequence>MFVDMLNGKVNFKERPQVVWTANWNVPVKGNVTLKFTQGRELSLMDEHGKEIWSTHSSGTSIVGMSIDEHGTMILFNDNRPVWEPSQYPTDTLLLGQVLWANHQITSRTTSVHDNQSLFYLSLNSHGMVASVVGEEPTQ</sequence>
<evidence type="ECO:0000313" key="5">
    <source>
        <dbReference type="EMBL" id="KAH1066170.1"/>
    </source>
</evidence>
<keyword evidence="1" id="KW-0732">Signal</keyword>
<reference evidence="5 6" key="1">
    <citation type="journal article" date="2021" name="Plant Biotechnol. J.">
        <title>Multi-omics assisted identification of the key and species-specific regulatory components of drought-tolerant mechanisms in Gossypium stocksii.</title>
        <authorList>
            <person name="Yu D."/>
            <person name="Ke L."/>
            <person name="Zhang D."/>
            <person name="Wu Y."/>
            <person name="Sun Y."/>
            <person name="Mei J."/>
            <person name="Sun J."/>
            <person name="Sun Y."/>
        </authorList>
    </citation>
    <scope>NUCLEOTIDE SEQUENCE [LARGE SCALE GENOMIC DNA]</scope>
    <source>
        <strain evidence="6">cv. E1</strain>
        <tissue evidence="5">Leaf</tissue>
    </source>
</reference>
<comment type="caution">
    <text evidence="5">The sequence shown here is derived from an EMBL/GenBank/DDBJ whole genome shotgun (WGS) entry which is preliminary data.</text>
</comment>
<gene>
    <name evidence="5" type="ORF">J1N35_031157</name>
</gene>
<dbReference type="PANTHER" id="PTHR47976:SF110">
    <property type="entry name" value="RECEPTOR-LIKE SERINE_THREONINE-PROTEIN KINASE"/>
    <property type="match status" value="1"/>
</dbReference>
<dbReference type="EMBL" id="JAIQCV010000009">
    <property type="protein sequence ID" value="KAH1066170.1"/>
    <property type="molecule type" value="Genomic_DNA"/>
</dbReference>
<dbReference type="PROSITE" id="PS50927">
    <property type="entry name" value="BULB_LECTIN"/>
    <property type="match status" value="1"/>
</dbReference>
<dbReference type="PANTHER" id="PTHR47976">
    <property type="entry name" value="G-TYPE LECTIN S-RECEPTOR-LIKE SERINE/THREONINE-PROTEIN KINASE SD2-5"/>
    <property type="match status" value="1"/>
</dbReference>